<evidence type="ECO:0000256" key="4">
    <source>
        <dbReference type="ARBA" id="ARBA00012839"/>
    </source>
</evidence>
<evidence type="ECO:0000256" key="5">
    <source>
        <dbReference type="ARBA" id="ARBA00022676"/>
    </source>
</evidence>
<comment type="similarity">
    <text evidence="3 15">Belongs to the glycosyltransferase 39 family.</text>
</comment>
<feature type="region of interest" description="Disordered" evidence="16">
    <location>
        <begin position="844"/>
        <end position="895"/>
    </location>
</feature>
<evidence type="ECO:0000256" key="14">
    <source>
        <dbReference type="ARBA" id="ARBA00045102"/>
    </source>
</evidence>
<comment type="pathway">
    <text evidence="2 15">Protein modification; protein glycosylation.</text>
</comment>
<evidence type="ECO:0000256" key="6">
    <source>
        <dbReference type="ARBA" id="ARBA00022679"/>
    </source>
</evidence>
<feature type="compositionally biased region" description="Low complexity" evidence="16">
    <location>
        <begin position="844"/>
        <end position="860"/>
    </location>
</feature>
<feature type="transmembrane region" description="Helical" evidence="15">
    <location>
        <begin position="158"/>
        <end position="177"/>
    </location>
</feature>
<feature type="transmembrane region" description="Helical" evidence="15">
    <location>
        <begin position="68"/>
        <end position="85"/>
    </location>
</feature>
<dbReference type="PROSITE" id="PS50919">
    <property type="entry name" value="MIR"/>
    <property type="match status" value="3"/>
</dbReference>
<keyword evidence="11 15" id="KW-0472">Membrane</keyword>
<evidence type="ECO:0000256" key="10">
    <source>
        <dbReference type="ARBA" id="ARBA00022989"/>
    </source>
</evidence>
<evidence type="ECO:0000256" key="8">
    <source>
        <dbReference type="ARBA" id="ARBA00022737"/>
    </source>
</evidence>
<comment type="subcellular location">
    <subcellularLocation>
        <location evidence="1 15">Endoplasmic reticulum membrane</location>
        <topology evidence="1 15">Multi-pass membrane protein</topology>
    </subcellularLocation>
</comment>
<evidence type="ECO:0000256" key="11">
    <source>
        <dbReference type="ARBA" id="ARBA00023136"/>
    </source>
</evidence>
<feature type="domain" description="MIR" evidence="17">
    <location>
        <begin position="505"/>
        <end position="560"/>
    </location>
</feature>
<evidence type="ECO:0000256" key="1">
    <source>
        <dbReference type="ARBA" id="ARBA00004477"/>
    </source>
</evidence>
<dbReference type="Pfam" id="PF02815">
    <property type="entry name" value="MIR"/>
    <property type="match status" value="1"/>
</dbReference>
<keyword evidence="10 15" id="KW-1133">Transmembrane helix</keyword>
<evidence type="ECO:0000256" key="13">
    <source>
        <dbReference type="ARBA" id="ARBA00045085"/>
    </source>
</evidence>
<evidence type="ECO:0000256" key="16">
    <source>
        <dbReference type="SAM" id="MobiDB-lite"/>
    </source>
</evidence>
<proteinExistence type="inferred from homology"/>
<dbReference type="Pfam" id="PF02366">
    <property type="entry name" value="PMT"/>
    <property type="match status" value="1"/>
</dbReference>
<accession>A0AAF0FCT8</accession>
<organism evidence="18 19">
    <name type="scientific">Malassezia psittaci</name>
    <dbReference type="NCBI Taxonomy" id="1821823"/>
    <lineage>
        <taxon>Eukaryota</taxon>
        <taxon>Fungi</taxon>
        <taxon>Dikarya</taxon>
        <taxon>Basidiomycota</taxon>
        <taxon>Ustilaginomycotina</taxon>
        <taxon>Malasseziomycetes</taxon>
        <taxon>Malasseziales</taxon>
        <taxon>Malasseziaceae</taxon>
        <taxon>Malassezia</taxon>
    </lineage>
</organism>
<feature type="transmembrane region" description="Helical" evidence="15">
    <location>
        <begin position="263"/>
        <end position="279"/>
    </location>
</feature>
<evidence type="ECO:0000313" key="19">
    <source>
        <dbReference type="Proteomes" id="UP001214628"/>
    </source>
</evidence>
<dbReference type="Pfam" id="PF16192">
    <property type="entry name" value="PMT_4TMC"/>
    <property type="match status" value="1"/>
</dbReference>
<feature type="transmembrane region" description="Helical" evidence="15">
    <location>
        <begin position="208"/>
        <end position="229"/>
    </location>
</feature>
<dbReference type="InterPro" id="IPR027005">
    <property type="entry name" value="PMT-like"/>
</dbReference>
<dbReference type="GO" id="GO:0005789">
    <property type="term" value="C:endoplasmic reticulum membrane"/>
    <property type="evidence" value="ECO:0007669"/>
    <property type="project" value="UniProtKB-SubCell"/>
</dbReference>
<dbReference type="InterPro" id="IPR036300">
    <property type="entry name" value="MIR_dom_sf"/>
</dbReference>
<keyword evidence="5 15" id="KW-0328">Glycosyltransferase</keyword>
<keyword evidence="9 15" id="KW-0256">Endoplasmic reticulum</keyword>
<keyword evidence="6 15" id="KW-0808">Transferase</keyword>
<dbReference type="InterPro" id="IPR003342">
    <property type="entry name" value="ArnT-like_N"/>
</dbReference>
<dbReference type="EMBL" id="CP118377">
    <property type="protein sequence ID" value="WFD43901.1"/>
    <property type="molecule type" value="Genomic_DNA"/>
</dbReference>
<evidence type="ECO:0000313" key="18">
    <source>
        <dbReference type="EMBL" id="WFD43901.1"/>
    </source>
</evidence>
<dbReference type="EC" id="2.4.1.109" evidence="4 15"/>
<evidence type="ECO:0000256" key="12">
    <source>
        <dbReference type="ARBA" id="ARBA00023180"/>
    </source>
</evidence>
<gene>
    <name evidence="18" type="primary">PMT1</name>
    <name evidence="18" type="ORF">MPSI1_002566</name>
</gene>
<name>A0AAF0FCT8_9BASI</name>
<evidence type="ECO:0000256" key="9">
    <source>
        <dbReference type="ARBA" id="ARBA00022824"/>
    </source>
</evidence>
<keyword evidence="12" id="KW-0325">Glycoprotein</keyword>
<evidence type="ECO:0000256" key="7">
    <source>
        <dbReference type="ARBA" id="ARBA00022692"/>
    </source>
</evidence>
<feature type="transmembrane region" description="Helical" evidence="15">
    <location>
        <begin position="701"/>
        <end position="722"/>
    </location>
</feature>
<dbReference type="InterPro" id="IPR016093">
    <property type="entry name" value="MIR_motif"/>
</dbReference>
<dbReference type="Gene3D" id="2.80.10.50">
    <property type="match status" value="1"/>
</dbReference>
<protein>
    <recommendedName>
        <fullName evidence="4 15">Dolichyl-phosphate-mannose--protein mannosyltransferase</fullName>
        <ecNumber evidence="4 15">2.4.1.109</ecNumber>
    </recommendedName>
</protein>
<dbReference type="AlphaFoldDB" id="A0AAF0FCT8"/>
<evidence type="ECO:0000256" key="2">
    <source>
        <dbReference type="ARBA" id="ARBA00004922"/>
    </source>
</evidence>
<keyword evidence="19" id="KW-1185">Reference proteome</keyword>
<dbReference type="Proteomes" id="UP001214628">
    <property type="component" value="Chromosome 3"/>
</dbReference>
<dbReference type="SMART" id="SM00472">
    <property type="entry name" value="MIR"/>
    <property type="match status" value="3"/>
</dbReference>
<comment type="catalytic activity">
    <reaction evidence="14 15">
        <text>a di-trans,poly-cis-dolichyl beta-D-mannosyl phosphate + L-seryl-[protein] = 3-O-(alpha-D-mannosyl)-L-seryl-[protein] + a di-trans,poly-cis-dolichyl phosphate + H(+)</text>
        <dbReference type="Rhea" id="RHEA:17377"/>
        <dbReference type="Rhea" id="RHEA-COMP:9863"/>
        <dbReference type="Rhea" id="RHEA-COMP:13546"/>
        <dbReference type="Rhea" id="RHEA-COMP:19498"/>
        <dbReference type="Rhea" id="RHEA-COMP:19501"/>
        <dbReference type="ChEBI" id="CHEBI:15378"/>
        <dbReference type="ChEBI" id="CHEBI:29999"/>
        <dbReference type="ChEBI" id="CHEBI:57683"/>
        <dbReference type="ChEBI" id="CHEBI:58211"/>
        <dbReference type="ChEBI" id="CHEBI:137321"/>
        <dbReference type="EC" id="2.4.1.109"/>
    </reaction>
</comment>
<feature type="domain" description="MIR" evidence="17">
    <location>
        <begin position="349"/>
        <end position="403"/>
    </location>
</feature>
<sequence length="895" mass="100794">MDTSGRGAHGTMRARPSRMGDIEARTYALNHASGAEREKLLAQGGENGATPHSEPVLRSTPGITRGELMALGVVMFIAMFVRFWRLDRPSSVVFDEVHFGGFAAKYIKRKFFMDVHPPLAKLLITFAAWVHGFKGNFNFNEIGREYLVTPDSEKVPYVAMRMVGATFGFLTIPLAYFTLRGLHLRPASALLGCLLVTFENALTTQSRLILLDAPLIFFVAAALCAWVNFCNVDAQAPFTRYWWMLLATTGASLGAVVSCKWVGLFTIAAIGLAVAFQLWNHLGNTRIPIRTLGSHVMARAGCLVGIPLVVYMLTFVVHFAILTKAGSGDTFMSWPFRHTLDGHKTPATFADVVLGSKVRIQHYNTVGGYLHSHAHALQTGSKQQQVTLYPFRDHNNEWLVLLAPKDKELAKDKHKHTIAPDDEVSRYMHNVTYLQDKTRIRLMHDQTRVRLHSHNNHRPPVSESDYQNEVSGYGFPDQKFGGDVNDDWIIEIERQEHTIPPGSSKRVVALRTVFRLRHAHLGCYLYSHKVALPEWGFGQQEVTCNGSPTLPNSLWYIETNTHPKLEQDPKAPKVNYVLPTFLQKFLELNRVMWNVNKQLTNHHVYESRPSTWPILRRGINFWTKHHRQVYLFGNIFTWGLGTLSVVVYALVRILLVLRAQRGYHDFSNSTVVFYDRVCGLLAVMWGMHYLPFWLMSRQLFIHHYLPALYMSILLIAAIFDLITGRLRPRIRLQAALLVAICAMLVFWRYSPIVYASRWTGNGCQSSIYVKSWDFNCVDFPDDIKVYDTYDSVVQHPNGTEAHAWLPKVPDMFHRIASPAPNAASQSTVASASGHQAFDLDAKPANANASSSSVSHVPNLSGLDQAQRQQAVLQGTQSIASNRESTSISSQFPEKA</sequence>
<comment type="catalytic activity">
    <reaction evidence="13 15">
        <text>a di-trans,poly-cis-dolichyl beta-D-mannosyl phosphate + L-threonyl-[protein] = 3-O-(alpha-D-mannosyl)-L-threonyl-[protein] + a di-trans,poly-cis-dolichyl phosphate + H(+)</text>
        <dbReference type="Rhea" id="RHEA:53396"/>
        <dbReference type="Rhea" id="RHEA-COMP:11060"/>
        <dbReference type="Rhea" id="RHEA-COMP:13547"/>
        <dbReference type="Rhea" id="RHEA-COMP:19498"/>
        <dbReference type="Rhea" id="RHEA-COMP:19501"/>
        <dbReference type="ChEBI" id="CHEBI:15378"/>
        <dbReference type="ChEBI" id="CHEBI:30013"/>
        <dbReference type="ChEBI" id="CHEBI:57683"/>
        <dbReference type="ChEBI" id="CHEBI:58211"/>
        <dbReference type="ChEBI" id="CHEBI:137323"/>
        <dbReference type="EC" id="2.4.1.109"/>
    </reaction>
</comment>
<keyword evidence="7 15" id="KW-0812">Transmembrane</keyword>
<reference evidence="18" key="1">
    <citation type="submission" date="2023-02" db="EMBL/GenBank/DDBJ databases">
        <title>Mating type loci evolution in Malassezia.</title>
        <authorList>
            <person name="Coelho M.A."/>
        </authorList>
    </citation>
    <scope>NUCLEOTIDE SEQUENCE</scope>
    <source>
        <strain evidence="18">CBS 14136</strain>
    </source>
</reference>
<feature type="transmembrane region" description="Helical" evidence="15">
    <location>
        <begin position="241"/>
        <end position="257"/>
    </location>
</feature>
<feature type="transmembrane region" description="Helical" evidence="15">
    <location>
        <begin position="635"/>
        <end position="657"/>
    </location>
</feature>
<feature type="transmembrane region" description="Helical" evidence="15">
    <location>
        <begin position="300"/>
        <end position="322"/>
    </location>
</feature>
<keyword evidence="8" id="KW-0677">Repeat</keyword>
<dbReference type="SUPFAM" id="SSF82109">
    <property type="entry name" value="MIR domain"/>
    <property type="match status" value="1"/>
</dbReference>
<feature type="transmembrane region" description="Helical" evidence="15">
    <location>
        <begin position="677"/>
        <end position="695"/>
    </location>
</feature>
<dbReference type="PANTHER" id="PTHR10050">
    <property type="entry name" value="DOLICHYL-PHOSPHATE-MANNOSE--PROTEIN MANNOSYLTRANSFERASE"/>
    <property type="match status" value="1"/>
</dbReference>
<evidence type="ECO:0000256" key="3">
    <source>
        <dbReference type="ARBA" id="ARBA00007222"/>
    </source>
</evidence>
<evidence type="ECO:0000256" key="15">
    <source>
        <dbReference type="RuleBase" id="RU367007"/>
    </source>
</evidence>
<comment type="function">
    <text evidence="15">Transfers mannose from Dol-P-mannose to Ser or Thr residues on proteins.</text>
</comment>
<feature type="compositionally biased region" description="Polar residues" evidence="16">
    <location>
        <begin position="861"/>
        <end position="895"/>
    </location>
</feature>
<feature type="transmembrane region" description="Helical" evidence="15">
    <location>
        <begin position="734"/>
        <end position="750"/>
    </location>
</feature>
<feature type="domain" description="MIR" evidence="17">
    <location>
        <begin position="431"/>
        <end position="493"/>
    </location>
</feature>
<evidence type="ECO:0000259" key="17">
    <source>
        <dbReference type="PROSITE" id="PS50919"/>
    </source>
</evidence>
<dbReference type="GO" id="GO:0004169">
    <property type="term" value="F:dolichyl-phosphate-mannose-protein mannosyltransferase activity"/>
    <property type="evidence" value="ECO:0007669"/>
    <property type="project" value="UniProtKB-UniRule"/>
</dbReference>
<dbReference type="PANTHER" id="PTHR10050:SF50">
    <property type="entry name" value="DOLICHYL-PHOSPHATE-MANNOSE--PROTEIN MANNOSYLTRANSFERASE 1-RELATED"/>
    <property type="match status" value="1"/>
</dbReference>
<dbReference type="InterPro" id="IPR032421">
    <property type="entry name" value="PMT_4TMC"/>
</dbReference>